<feature type="compositionally biased region" description="Polar residues" evidence="1">
    <location>
        <begin position="203"/>
        <end position="215"/>
    </location>
</feature>
<protein>
    <submittedName>
        <fullName evidence="2">Uncharacterized protein</fullName>
    </submittedName>
</protein>
<feature type="compositionally biased region" description="Polar residues" evidence="1">
    <location>
        <begin position="319"/>
        <end position="339"/>
    </location>
</feature>
<name>A0A0C3P8Q7_PISTI</name>
<evidence type="ECO:0000313" key="3">
    <source>
        <dbReference type="Proteomes" id="UP000054217"/>
    </source>
</evidence>
<reference evidence="3" key="2">
    <citation type="submission" date="2015-01" db="EMBL/GenBank/DDBJ databases">
        <title>Evolutionary Origins and Diversification of the Mycorrhizal Mutualists.</title>
        <authorList>
            <consortium name="DOE Joint Genome Institute"/>
            <consortium name="Mycorrhizal Genomics Consortium"/>
            <person name="Kohler A."/>
            <person name="Kuo A."/>
            <person name="Nagy L.G."/>
            <person name="Floudas D."/>
            <person name="Copeland A."/>
            <person name="Barry K.W."/>
            <person name="Cichocki N."/>
            <person name="Veneault-Fourrey C."/>
            <person name="LaButti K."/>
            <person name="Lindquist E.A."/>
            <person name="Lipzen A."/>
            <person name="Lundell T."/>
            <person name="Morin E."/>
            <person name="Murat C."/>
            <person name="Riley R."/>
            <person name="Ohm R."/>
            <person name="Sun H."/>
            <person name="Tunlid A."/>
            <person name="Henrissat B."/>
            <person name="Grigoriev I.V."/>
            <person name="Hibbett D.S."/>
            <person name="Martin F."/>
        </authorList>
    </citation>
    <scope>NUCLEOTIDE SEQUENCE [LARGE SCALE GENOMIC DNA]</scope>
    <source>
        <strain evidence="3">Marx 270</strain>
    </source>
</reference>
<dbReference type="EMBL" id="KN831953">
    <property type="protein sequence ID" value="KIO09835.1"/>
    <property type="molecule type" value="Genomic_DNA"/>
</dbReference>
<dbReference type="STRING" id="870435.A0A0C3P8Q7"/>
<dbReference type="HOGENOM" id="CLU_506332_0_0_1"/>
<proteinExistence type="predicted"/>
<organism evidence="2 3">
    <name type="scientific">Pisolithus tinctorius Marx 270</name>
    <dbReference type="NCBI Taxonomy" id="870435"/>
    <lineage>
        <taxon>Eukaryota</taxon>
        <taxon>Fungi</taxon>
        <taxon>Dikarya</taxon>
        <taxon>Basidiomycota</taxon>
        <taxon>Agaricomycotina</taxon>
        <taxon>Agaricomycetes</taxon>
        <taxon>Agaricomycetidae</taxon>
        <taxon>Boletales</taxon>
        <taxon>Sclerodermatineae</taxon>
        <taxon>Pisolithaceae</taxon>
        <taxon>Pisolithus</taxon>
    </lineage>
</organism>
<sequence>MPVQDSSLLPPPHFNVDRRKSLDVNCYRLVQHPYAAVVREKNEALLAKSPLSPPGSTQALTRPPSTMGPIRSASLLSPYAHPPRSYRASEPHVFTPLRGAPFLGVPDSNSVCTTSSSVPPHFVPRRSYENRPFAFASRAAPPPIPGPLPRPDFQFGESSSTSPSQNASPEGDTPPGSSSGSSAQASSPDISISMLHRWSFPRGSTTSITSATSPNGIPPHCSLREGDGDAEDAISTTPSSSIGCLSRFGSVASITGSESSVMFSDVSSCVAVDMGGDSSVRRGSCGSGQLLEMRMSGLNVNSHQNPGDFSARPLPPGYASSSSTMSPGDRQQTKESSPASCPPLSRSGSMYEFSGVPPNEIPLVRRGSMPPAVHAPPVTIPEQHIHPHPHGHSMYMQNTGTESKYSIQWASGSGDYVTQPHQHFSPQDTHSFGSDTPTTGTTNGAYPQSLHHQQPVSHQPRHHTQAPTDLTYSSTYHLRESVASDASTMGGIHSMATSNGFVIGGMGTLSGLSRFGLEPRTCIPLFPSSHLPHHSHPI</sequence>
<feature type="compositionally biased region" description="Polar residues" evidence="1">
    <location>
        <begin position="419"/>
        <end position="457"/>
    </location>
</feature>
<evidence type="ECO:0000313" key="2">
    <source>
        <dbReference type="EMBL" id="KIO09835.1"/>
    </source>
</evidence>
<dbReference type="AlphaFoldDB" id="A0A0C3P8Q7"/>
<feature type="compositionally biased region" description="Low complexity" evidence="1">
    <location>
        <begin position="158"/>
        <end position="188"/>
    </location>
</feature>
<dbReference type="Proteomes" id="UP000054217">
    <property type="component" value="Unassembled WGS sequence"/>
</dbReference>
<feature type="region of interest" description="Disordered" evidence="1">
    <location>
        <begin position="299"/>
        <end position="353"/>
    </location>
</feature>
<gene>
    <name evidence="2" type="ORF">M404DRAFT_213610</name>
</gene>
<evidence type="ECO:0000256" key="1">
    <source>
        <dbReference type="SAM" id="MobiDB-lite"/>
    </source>
</evidence>
<feature type="region of interest" description="Disordered" evidence="1">
    <location>
        <begin position="416"/>
        <end position="467"/>
    </location>
</feature>
<dbReference type="InParanoid" id="A0A0C3P8Q7"/>
<feature type="compositionally biased region" description="Pro residues" evidence="1">
    <location>
        <begin position="140"/>
        <end position="150"/>
    </location>
</feature>
<dbReference type="OrthoDB" id="6159439at2759"/>
<feature type="region of interest" description="Disordered" evidence="1">
    <location>
        <begin position="203"/>
        <end position="239"/>
    </location>
</feature>
<accession>A0A0C3P8Q7</accession>
<feature type="region of interest" description="Disordered" evidence="1">
    <location>
        <begin position="136"/>
        <end position="188"/>
    </location>
</feature>
<keyword evidence="3" id="KW-1185">Reference proteome</keyword>
<reference evidence="2 3" key="1">
    <citation type="submission" date="2014-04" db="EMBL/GenBank/DDBJ databases">
        <authorList>
            <consortium name="DOE Joint Genome Institute"/>
            <person name="Kuo A."/>
            <person name="Kohler A."/>
            <person name="Costa M.D."/>
            <person name="Nagy L.G."/>
            <person name="Floudas D."/>
            <person name="Copeland A."/>
            <person name="Barry K.W."/>
            <person name="Cichocki N."/>
            <person name="Veneault-Fourrey C."/>
            <person name="LaButti K."/>
            <person name="Lindquist E.A."/>
            <person name="Lipzen A."/>
            <person name="Lundell T."/>
            <person name="Morin E."/>
            <person name="Murat C."/>
            <person name="Sun H."/>
            <person name="Tunlid A."/>
            <person name="Henrissat B."/>
            <person name="Grigoriev I.V."/>
            <person name="Hibbett D.S."/>
            <person name="Martin F."/>
            <person name="Nordberg H.P."/>
            <person name="Cantor M.N."/>
            <person name="Hua S.X."/>
        </authorList>
    </citation>
    <scope>NUCLEOTIDE SEQUENCE [LARGE SCALE GENOMIC DNA]</scope>
    <source>
        <strain evidence="2 3">Marx 270</strain>
    </source>
</reference>